<evidence type="ECO:0008006" key="7">
    <source>
        <dbReference type="Google" id="ProtNLM"/>
    </source>
</evidence>
<dbReference type="InterPro" id="IPR011935">
    <property type="entry name" value="CHP02231"/>
</dbReference>
<keyword evidence="6" id="KW-1185">Reference proteome</keyword>
<name>A0A1H9AT08_9GAMM</name>
<dbReference type="InterPro" id="IPR037291">
    <property type="entry name" value="DUF4139"/>
</dbReference>
<proteinExistence type="predicted"/>
<dbReference type="PANTHER" id="PTHR31005:SF8">
    <property type="entry name" value="DUF4139 DOMAIN-CONTAINING PROTEIN"/>
    <property type="match status" value="1"/>
</dbReference>
<evidence type="ECO:0000259" key="3">
    <source>
        <dbReference type="Pfam" id="PF13598"/>
    </source>
</evidence>
<sequence>MHWLRVSPFLLFAGLSGTTWAAQVVEVTVFPSQAGVVMTHKATLDAGQGVITVGRLPADLDQASLRVSAQGPDGLMLGTLETRVVHGRDLAHPAEQALTERLQALKDSQRHIADQVRAGEIQLRLVERMGQGASGMEPGLNPDQWPRAWQVVGEGALEILRTIQHHEQSLRDVEADIQRIRDELETLQRGRRDTVEARVHYQTPAAGDAVLTLEYRVRHAGWRPVYEARLQTATGELQLVQRAELRQNTGQDWNDVILRLSTARPELGGRLPELQPWYVDVARPAPESRAMGSRVQALTAMAPEMAAEQMADLESARFSALYRVQGQVTIPSDNQPHRHALAAYRLEATLSARAVPRRVPHAYLFAETTFEGEAPLPAGPVNLFQDGTLVGRVPLAALQPGSPLRLAFGVDERIGIRYELDRDSRGQEGLIRRQQRLERAYLISVHNAHPQPVNITVLDQLPVARDERIKVELGSGATAPSERDVDGTRGVLAWHQSLEPDARTRIRFAYTLTWPEDVEDIIGLH</sequence>
<feature type="chain" id="PRO_5011531472" description="Mucoidy inhibitor MuiA family protein" evidence="2">
    <location>
        <begin position="22"/>
        <end position="525"/>
    </location>
</feature>
<protein>
    <recommendedName>
        <fullName evidence="7">Mucoidy inhibitor MuiA family protein</fullName>
    </recommendedName>
</protein>
<gene>
    <name evidence="5" type="ORF">SAMN05421693_10657</name>
</gene>
<evidence type="ECO:0000313" key="5">
    <source>
        <dbReference type="EMBL" id="SEP79543.1"/>
    </source>
</evidence>
<evidence type="ECO:0000313" key="6">
    <source>
        <dbReference type="Proteomes" id="UP000199496"/>
    </source>
</evidence>
<evidence type="ECO:0000256" key="1">
    <source>
        <dbReference type="SAM" id="Coils"/>
    </source>
</evidence>
<evidence type="ECO:0000259" key="4">
    <source>
        <dbReference type="Pfam" id="PF13600"/>
    </source>
</evidence>
<dbReference type="InterPro" id="IPR025554">
    <property type="entry name" value="DUF4140"/>
</dbReference>
<dbReference type="RefSeq" id="WP_090204428.1">
    <property type="nucleotide sequence ID" value="NZ_FOFO01000006.1"/>
</dbReference>
<keyword evidence="1" id="KW-0175">Coiled coil</keyword>
<dbReference type="PANTHER" id="PTHR31005">
    <property type="entry name" value="DUF4139 DOMAIN-CONTAINING PROTEIN"/>
    <property type="match status" value="1"/>
</dbReference>
<dbReference type="STRING" id="867345.SAMN05421693_10657"/>
<dbReference type="OrthoDB" id="9777444at2"/>
<dbReference type="AlphaFoldDB" id="A0A1H9AT08"/>
<feature type="coiled-coil region" evidence="1">
    <location>
        <begin position="163"/>
        <end position="190"/>
    </location>
</feature>
<evidence type="ECO:0000256" key="2">
    <source>
        <dbReference type="SAM" id="SignalP"/>
    </source>
</evidence>
<feature type="domain" description="DUF4139" evidence="3">
    <location>
        <begin position="211"/>
        <end position="516"/>
    </location>
</feature>
<dbReference type="NCBIfam" id="TIGR02231">
    <property type="entry name" value="mucoidy inhibitor MuiA family protein"/>
    <property type="match status" value="1"/>
</dbReference>
<dbReference type="Proteomes" id="UP000199496">
    <property type="component" value="Unassembled WGS sequence"/>
</dbReference>
<dbReference type="Pfam" id="PF13600">
    <property type="entry name" value="DUF4140"/>
    <property type="match status" value="1"/>
</dbReference>
<keyword evidence="2" id="KW-0732">Signal</keyword>
<feature type="signal peptide" evidence="2">
    <location>
        <begin position="1"/>
        <end position="21"/>
    </location>
</feature>
<reference evidence="5 6" key="1">
    <citation type="submission" date="2016-10" db="EMBL/GenBank/DDBJ databases">
        <authorList>
            <person name="de Groot N.N."/>
        </authorList>
    </citation>
    <scope>NUCLEOTIDE SEQUENCE [LARGE SCALE GENOMIC DNA]</scope>
    <source>
        <strain evidence="5 6">B7-7</strain>
    </source>
</reference>
<organism evidence="5 6">
    <name type="scientific">Ectothiorhodospira magna</name>
    <dbReference type="NCBI Taxonomy" id="867345"/>
    <lineage>
        <taxon>Bacteria</taxon>
        <taxon>Pseudomonadati</taxon>
        <taxon>Pseudomonadota</taxon>
        <taxon>Gammaproteobacteria</taxon>
        <taxon>Chromatiales</taxon>
        <taxon>Ectothiorhodospiraceae</taxon>
        <taxon>Ectothiorhodospira</taxon>
    </lineage>
</organism>
<feature type="domain" description="DUF4140" evidence="4">
    <location>
        <begin position="27"/>
        <end position="124"/>
    </location>
</feature>
<dbReference type="EMBL" id="FOFO01000006">
    <property type="protein sequence ID" value="SEP79543.1"/>
    <property type="molecule type" value="Genomic_DNA"/>
</dbReference>
<accession>A0A1H9AT08</accession>
<dbReference type="Pfam" id="PF13598">
    <property type="entry name" value="DUF4139"/>
    <property type="match status" value="1"/>
</dbReference>